<reference evidence="1 2" key="1">
    <citation type="journal article" date="2018" name="Front. Plant Sci.">
        <title>Red Clover (Trifolium pratense) and Zigzag Clover (T. medium) - A Picture of Genomic Similarities and Differences.</title>
        <authorList>
            <person name="Dluhosova J."/>
            <person name="Istvanek J."/>
            <person name="Nedelnik J."/>
            <person name="Repkova J."/>
        </authorList>
    </citation>
    <scope>NUCLEOTIDE SEQUENCE [LARGE SCALE GENOMIC DNA]</scope>
    <source>
        <strain evidence="2">cv. 10/8</strain>
        <tissue evidence="1">Leaf</tissue>
    </source>
</reference>
<dbReference type="EMBL" id="LXQA010287314">
    <property type="protein sequence ID" value="MCI41060.1"/>
    <property type="molecule type" value="Genomic_DNA"/>
</dbReference>
<accession>A0A392RZ47</accession>
<feature type="non-terminal residue" evidence="1">
    <location>
        <position position="117"/>
    </location>
</feature>
<evidence type="ECO:0000313" key="1">
    <source>
        <dbReference type="EMBL" id="MCI41060.1"/>
    </source>
</evidence>
<protein>
    <submittedName>
        <fullName evidence="1">Uncharacterized protein</fullName>
    </submittedName>
</protein>
<dbReference type="Proteomes" id="UP000265520">
    <property type="component" value="Unassembled WGS sequence"/>
</dbReference>
<keyword evidence="2" id="KW-1185">Reference proteome</keyword>
<dbReference type="AlphaFoldDB" id="A0A392RZ47"/>
<proteinExistence type="predicted"/>
<organism evidence="1 2">
    <name type="scientific">Trifolium medium</name>
    <dbReference type="NCBI Taxonomy" id="97028"/>
    <lineage>
        <taxon>Eukaryota</taxon>
        <taxon>Viridiplantae</taxon>
        <taxon>Streptophyta</taxon>
        <taxon>Embryophyta</taxon>
        <taxon>Tracheophyta</taxon>
        <taxon>Spermatophyta</taxon>
        <taxon>Magnoliopsida</taxon>
        <taxon>eudicotyledons</taxon>
        <taxon>Gunneridae</taxon>
        <taxon>Pentapetalae</taxon>
        <taxon>rosids</taxon>
        <taxon>fabids</taxon>
        <taxon>Fabales</taxon>
        <taxon>Fabaceae</taxon>
        <taxon>Papilionoideae</taxon>
        <taxon>50 kb inversion clade</taxon>
        <taxon>NPAAA clade</taxon>
        <taxon>Hologalegina</taxon>
        <taxon>IRL clade</taxon>
        <taxon>Trifolieae</taxon>
        <taxon>Trifolium</taxon>
    </lineage>
</organism>
<name>A0A392RZ47_9FABA</name>
<evidence type="ECO:0000313" key="2">
    <source>
        <dbReference type="Proteomes" id="UP000265520"/>
    </source>
</evidence>
<comment type="caution">
    <text evidence="1">The sequence shown here is derived from an EMBL/GenBank/DDBJ whole genome shotgun (WGS) entry which is preliminary data.</text>
</comment>
<sequence length="117" mass="13734">MLQTILRVTLKSFSRCHRHHHQKESPFVEVDANVEEIFFDLLLPPQVIPEEAVKYFGVEIHRILNLPHPYEVDPFYVPTWNEDEEVDFEGFFENLAPDTFDFDLWDLPVASVGVGDY</sequence>